<dbReference type="EMBL" id="JAYMRV010000006">
    <property type="protein sequence ID" value="MEM5423312.1"/>
    <property type="molecule type" value="Genomic_DNA"/>
</dbReference>
<dbReference type="Pfam" id="PF02796">
    <property type="entry name" value="HTH_7"/>
    <property type="match status" value="1"/>
</dbReference>
<organism evidence="3 4">
    <name type="scientific">Paraburkholderia ferrariae</name>
    <dbReference type="NCBI Taxonomy" id="386056"/>
    <lineage>
        <taxon>Bacteria</taxon>
        <taxon>Pseudomonadati</taxon>
        <taxon>Pseudomonadota</taxon>
        <taxon>Betaproteobacteria</taxon>
        <taxon>Burkholderiales</taxon>
        <taxon>Burkholderiaceae</taxon>
        <taxon>Paraburkholderia</taxon>
    </lineage>
</organism>
<dbReference type="Gene3D" id="1.10.10.60">
    <property type="entry name" value="Homeodomain-like"/>
    <property type="match status" value="1"/>
</dbReference>
<keyword evidence="4" id="KW-1185">Reference proteome</keyword>
<name>A0ABU9RTB6_9BURK</name>
<dbReference type="Pfam" id="PF00239">
    <property type="entry name" value="Resolvase"/>
    <property type="match status" value="1"/>
</dbReference>
<dbReference type="Proteomes" id="UP001489897">
    <property type="component" value="Unassembled WGS sequence"/>
</dbReference>
<evidence type="ECO:0000259" key="2">
    <source>
        <dbReference type="PROSITE" id="PS51736"/>
    </source>
</evidence>
<dbReference type="InterPro" id="IPR006120">
    <property type="entry name" value="Resolvase_HTH_dom"/>
</dbReference>
<dbReference type="PANTHER" id="PTHR30461">
    <property type="entry name" value="DNA-INVERTASE FROM LAMBDOID PROPHAGE"/>
    <property type="match status" value="1"/>
</dbReference>
<evidence type="ECO:0000313" key="3">
    <source>
        <dbReference type="EMBL" id="MEM5423312.1"/>
    </source>
</evidence>
<reference evidence="3 4" key="1">
    <citation type="submission" date="2024-01" db="EMBL/GenBank/DDBJ databases">
        <title>The diversity of rhizobia nodulating Mimosa spp. in eleven states of Brazil covering several biomes is determined by host plant, location, and edaphic factors.</title>
        <authorList>
            <person name="Rouws L."/>
            <person name="Barauna A."/>
            <person name="Beukes C."/>
            <person name="De Faria S.M."/>
            <person name="Gross E."/>
            <person name="Dos Reis Junior F.B."/>
            <person name="Simon M."/>
            <person name="Maluk M."/>
            <person name="Odee D.W."/>
            <person name="Kenicer G."/>
            <person name="Young J.P.W."/>
            <person name="Reis V.M."/>
            <person name="Zilli J."/>
            <person name="James E.K."/>
        </authorList>
    </citation>
    <scope>NUCLEOTIDE SEQUENCE [LARGE SCALE GENOMIC DNA]</scope>
    <source>
        <strain evidence="3 4">JPY167</strain>
    </source>
</reference>
<proteinExistence type="inferred from homology"/>
<dbReference type="InterPro" id="IPR009057">
    <property type="entry name" value="Homeodomain-like_sf"/>
</dbReference>
<evidence type="ECO:0000313" key="4">
    <source>
        <dbReference type="Proteomes" id="UP001489897"/>
    </source>
</evidence>
<dbReference type="InterPro" id="IPR036162">
    <property type="entry name" value="Resolvase-like_N_sf"/>
</dbReference>
<dbReference type="SMART" id="SM00857">
    <property type="entry name" value="Resolvase"/>
    <property type="match status" value="1"/>
</dbReference>
<dbReference type="PANTHER" id="PTHR30461:SF26">
    <property type="entry name" value="RESOLVASE HOMOLOG YNEB"/>
    <property type="match status" value="1"/>
</dbReference>
<sequence length="205" mass="22060">MRDPADIATRDIETGAFLVGYARVPATDQDPAMQVAQLRATGCGHIFADRVGATRRAHPQLVAMLKYLEPGDIVVVTRLSQLAGSIRELLDIAGRIREAGAGLRSLAEPWVDAPAKTGGGALAVFAGIVGFERSLVAERTSAGRTAAMKRGTKVGRKPALDPAQLDHMYRLVDEGNASMQEIATLFSIHRSTLFRLMSRRAAKVR</sequence>
<dbReference type="Gene3D" id="3.40.50.1390">
    <property type="entry name" value="Resolvase, N-terminal catalytic domain"/>
    <property type="match status" value="1"/>
</dbReference>
<dbReference type="PROSITE" id="PS51736">
    <property type="entry name" value="RECOMBINASES_3"/>
    <property type="match status" value="1"/>
</dbReference>
<gene>
    <name evidence="3" type="ORF">VSR73_19840</name>
</gene>
<comment type="caution">
    <text evidence="3">The sequence shown here is derived from an EMBL/GenBank/DDBJ whole genome shotgun (WGS) entry which is preliminary data.</text>
</comment>
<accession>A0ABU9RTB6</accession>
<comment type="similarity">
    <text evidence="1">Belongs to the site-specific recombinase resolvase family.</text>
</comment>
<protein>
    <submittedName>
        <fullName evidence="3">Recombinase family protein</fullName>
    </submittedName>
</protein>
<dbReference type="SUPFAM" id="SSF53041">
    <property type="entry name" value="Resolvase-like"/>
    <property type="match status" value="1"/>
</dbReference>
<dbReference type="InterPro" id="IPR006119">
    <property type="entry name" value="Resolv_N"/>
</dbReference>
<dbReference type="SUPFAM" id="SSF46689">
    <property type="entry name" value="Homeodomain-like"/>
    <property type="match status" value="1"/>
</dbReference>
<dbReference type="InterPro" id="IPR050639">
    <property type="entry name" value="SSR_resolvase"/>
</dbReference>
<evidence type="ECO:0000256" key="1">
    <source>
        <dbReference type="ARBA" id="ARBA00009913"/>
    </source>
</evidence>
<dbReference type="CDD" id="cd03768">
    <property type="entry name" value="SR_ResInv"/>
    <property type="match status" value="1"/>
</dbReference>
<dbReference type="RefSeq" id="WP_342948008.1">
    <property type="nucleotide sequence ID" value="NZ_JAYMRV010000006.1"/>
</dbReference>
<feature type="domain" description="Resolvase/invertase-type recombinase catalytic" evidence="2">
    <location>
        <begin position="17"/>
        <end position="151"/>
    </location>
</feature>